<keyword evidence="6" id="KW-0067">ATP-binding</keyword>
<feature type="compositionally biased region" description="Low complexity" evidence="5">
    <location>
        <begin position="30"/>
        <end position="40"/>
    </location>
</feature>
<evidence type="ECO:0000256" key="2">
    <source>
        <dbReference type="ARBA" id="ARBA00022448"/>
    </source>
</evidence>
<dbReference type="RefSeq" id="XP_003064337.1">
    <property type="nucleotide sequence ID" value="XM_003064291.1"/>
</dbReference>
<dbReference type="InterPro" id="IPR001188">
    <property type="entry name" value="Sperm_putr-bd"/>
</dbReference>
<dbReference type="Proteomes" id="UP000001876">
    <property type="component" value="Unassembled WGS sequence"/>
</dbReference>
<name>C1N8V3_MICPC</name>
<feature type="region of interest" description="Disordered" evidence="5">
    <location>
        <begin position="1"/>
        <end position="52"/>
    </location>
</feature>
<dbReference type="PANTHER" id="PTHR30222">
    <property type="entry name" value="SPERMIDINE/PUTRESCINE-BINDING PERIPLASMIC PROTEIN"/>
    <property type="match status" value="1"/>
</dbReference>
<protein>
    <submittedName>
        <fullName evidence="6">ATP-binding cassette superfamily</fullName>
    </submittedName>
</protein>
<keyword evidence="3" id="KW-0732">Signal</keyword>
<accession>C1N8V3</accession>
<sequence length="647" mass="68629">MRAAAAASIAPASASPRARRTRARARTRADASSSASASSSRGDHRETRLGAEVAENDDVVGFDARSIVVVADDAPPSLRVPLTRRAALAAASLAPLAAASPPTSLATTEMVYDGAPVTAFAFNVTLDVVSIRGTAPGEWCDQFNRTMSGKGKASLSTGTTPQDVYDGLVAVTPPRPMVAAPGGGPGGLAPTPPPPKKKGKGGSTLPVASLRPWSLAFNLRQYDAFQLQLTPFNSTPISSLVRNGPKIAKADVVSLGDEFLAPAIQNGLILPLPDDVANAEWYARLPAVWRALACRDASGYPAPPPPPGSYKRGANANSNGSSAAVSASASTAEANNGRYGKLYGVPYRWGCYLIAYRKDKIPRGLRPPTDWPDLFRPQYKKKVGIASGSRFMLTVALRAGGRSANATDVDDATRNRLYDLRTTQLATQVDLDALQGLSNGDVWIIAGNSDDVLKTAAKSSNIGVVVPSSGTTLYADAWCVPAAALDKPGGVSPLVDQWFDFTTQPARTNLRVGLRGGVSTYVFDGDRIDYGKARMDGPTGGFVAMSDRETPPPRAFVEKKNGGVDDDADGVVGALLGRLSGVVEEKMERRRTARENKASGNELMKGGMPMDEVWARSEFLVPLSQRVKDQYNDIIRDWMRNSRVQDS</sequence>
<dbReference type="Gene3D" id="3.40.190.10">
    <property type="entry name" value="Periplasmic binding protein-like II"/>
    <property type="match status" value="1"/>
</dbReference>
<dbReference type="OrthoDB" id="10266693at2759"/>
<evidence type="ECO:0000313" key="7">
    <source>
        <dbReference type="Proteomes" id="UP000001876"/>
    </source>
</evidence>
<feature type="compositionally biased region" description="Basic residues" evidence="5">
    <location>
        <begin position="17"/>
        <end position="26"/>
    </location>
</feature>
<dbReference type="eggNOG" id="ENOG502QUR6">
    <property type="taxonomic scope" value="Eukaryota"/>
</dbReference>
<dbReference type="GeneID" id="9689778"/>
<dbReference type="GO" id="GO:0005524">
    <property type="term" value="F:ATP binding"/>
    <property type="evidence" value="ECO:0007669"/>
    <property type="project" value="UniProtKB-KW"/>
</dbReference>
<dbReference type="AlphaFoldDB" id="C1N8V3"/>
<dbReference type="GO" id="GO:0019808">
    <property type="term" value="F:polyamine binding"/>
    <property type="evidence" value="ECO:0007669"/>
    <property type="project" value="InterPro"/>
</dbReference>
<proteinExistence type="predicted"/>
<dbReference type="PANTHER" id="PTHR30222:SF17">
    <property type="entry name" value="SPERMIDINE_PUTRESCINE-BINDING PERIPLASMIC PROTEIN"/>
    <property type="match status" value="1"/>
</dbReference>
<keyword evidence="6" id="KW-0547">Nucleotide-binding</keyword>
<dbReference type="SUPFAM" id="SSF53850">
    <property type="entry name" value="Periplasmic binding protein-like II"/>
    <property type="match status" value="1"/>
</dbReference>
<evidence type="ECO:0000256" key="3">
    <source>
        <dbReference type="ARBA" id="ARBA00022729"/>
    </source>
</evidence>
<keyword evidence="2" id="KW-0813">Transport</keyword>
<dbReference type="STRING" id="564608.C1N8V3"/>
<reference evidence="6 7" key="1">
    <citation type="journal article" date="2009" name="Science">
        <title>Green evolution and dynamic adaptations revealed by genomes of the marine picoeukaryotes Micromonas.</title>
        <authorList>
            <person name="Worden A.Z."/>
            <person name="Lee J.H."/>
            <person name="Mock T."/>
            <person name="Rouze P."/>
            <person name="Simmons M.P."/>
            <person name="Aerts A.L."/>
            <person name="Allen A.E."/>
            <person name="Cuvelier M.L."/>
            <person name="Derelle E."/>
            <person name="Everett M.V."/>
            <person name="Foulon E."/>
            <person name="Grimwood J."/>
            <person name="Gundlach H."/>
            <person name="Henrissat B."/>
            <person name="Napoli C."/>
            <person name="McDonald S.M."/>
            <person name="Parker M.S."/>
            <person name="Rombauts S."/>
            <person name="Salamov A."/>
            <person name="Von Dassow P."/>
            <person name="Badger J.H."/>
            <person name="Coutinho P.M."/>
            <person name="Demir E."/>
            <person name="Dubchak I."/>
            <person name="Gentemann C."/>
            <person name="Eikrem W."/>
            <person name="Gready J.E."/>
            <person name="John U."/>
            <person name="Lanier W."/>
            <person name="Lindquist E.A."/>
            <person name="Lucas S."/>
            <person name="Mayer K.F."/>
            <person name="Moreau H."/>
            <person name="Not F."/>
            <person name="Otillar R."/>
            <person name="Panaud O."/>
            <person name="Pangilinan J."/>
            <person name="Paulsen I."/>
            <person name="Piegu B."/>
            <person name="Poliakov A."/>
            <person name="Robbens S."/>
            <person name="Schmutz J."/>
            <person name="Toulza E."/>
            <person name="Wyss T."/>
            <person name="Zelensky A."/>
            <person name="Zhou K."/>
            <person name="Armbrust E.V."/>
            <person name="Bhattacharya D."/>
            <person name="Goodenough U.W."/>
            <person name="Van de Peer Y."/>
            <person name="Grigoriev I.V."/>
        </authorList>
    </citation>
    <scope>NUCLEOTIDE SEQUENCE [LARGE SCALE GENOMIC DNA]</scope>
    <source>
        <strain evidence="6 7">CCMP1545</strain>
    </source>
</reference>
<dbReference type="EMBL" id="GG663751">
    <property type="protein sequence ID" value="EEH51242.1"/>
    <property type="molecule type" value="Genomic_DNA"/>
</dbReference>
<dbReference type="Pfam" id="PF13416">
    <property type="entry name" value="SBP_bac_8"/>
    <property type="match status" value="1"/>
</dbReference>
<gene>
    <name evidence="6" type="ORF">MICPUCDRAFT_54252</name>
</gene>
<keyword evidence="7" id="KW-1185">Reference proteome</keyword>
<dbReference type="PRINTS" id="PR00909">
    <property type="entry name" value="SPERMDNBNDNG"/>
</dbReference>
<feature type="region of interest" description="Disordered" evidence="5">
    <location>
        <begin position="175"/>
        <end position="204"/>
    </location>
</feature>
<comment type="subcellular location">
    <subcellularLocation>
        <location evidence="1">Periplasm</location>
    </subcellularLocation>
</comment>
<organism evidence="7">
    <name type="scientific">Micromonas pusilla (strain CCMP1545)</name>
    <name type="common">Picoplanktonic green alga</name>
    <dbReference type="NCBI Taxonomy" id="564608"/>
    <lineage>
        <taxon>Eukaryota</taxon>
        <taxon>Viridiplantae</taxon>
        <taxon>Chlorophyta</taxon>
        <taxon>Mamiellophyceae</taxon>
        <taxon>Mamiellales</taxon>
        <taxon>Mamiellaceae</taxon>
        <taxon>Micromonas</taxon>
    </lineage>
</organism>
<keyword evidence="4" id="KW-0574">Periplasm</keyword>
<dbReference type="GO" id="GO:0015846">
    <property type="term" value="P:polyamine transport"/>
    <property type="evidence" value="ECO:0007669"/>
    <property type="project" value="InterPro"/>
</dbReference>
<evidence type="ECO:0000256" key="1">
    <source>
        <dbReference type="ARBA" id="ARBA00004418"/>
    </source>
</evidence>
<evidence type="ECO:0000256" key="4">
    <source>
        <dbReference type="ARBA" id="ARBA00022764"/>
    </source>
</evidence>
<dbReference type="KEGG" id="mpp:MICPUCDRAFT_54252"/>
<feature type="compositionally biased region" description="Low complexity" evidence="5">
    <location>
        <begin position="1"/>
        <end position="16"/>
    </location>
</feature>
<evidence type="ECO:0000256" key="5">
    <source>
        <dbReference type="SAM" id="MobiDB-lite"/>
    </source>
</evidence>
<dbReference type="InterPro" id="IPR006059">
    <property type="entry name" value="SBP"/>
</dbReference>
<evidence type="ECO:0000313" key="6">
    <source>
        <dbReference type="EMBL" id="EEH51242.1"/>
    </source>
</evidence>